<feature type="region of interest" description="Disordered" evidence="5">
    <location>
        <begin position="144"/>
        <end position="211"/>
    </location>
</feature>
<sequence>MEPNETDGRDNGIGPPPPSNRNHRSQTLQRSTNGRQANRPLHSDAQALGPTHQWLNSTIPLSPSLISSPASEASTRSWMRRPPVPFSSPESASDRTPEPLRNPGYLSDGTRADSPHPDSEAYGQIYGEATRREYERRRDAELAVPPYFRSSGQARSSHVGFSRSSSPQDESRGLTRGGRQRRNTCEDERRRGESSRITHPAPASTSAPDWTDVTIQALPSSALRCQFGSPQLSNTLDPEGLVNPTSSPTAQVSSNDHFQRHLEEEMKCPICMSVMVAPHLFTPCGHAVCGICGIEWIRVRVGAELRCVCPTCRSSVDSEHPLIPARALESIIRTWIDNKMTTEGGWDGLAEYEERTEIWRAHDASSSAFNIPSFTPQVLRTPDIFIEQYYSGRRAPRPGFPINHARELMDRAQAAALAIHRRGPNEQVGSRGVMIDQERGAMTRVSLSQLGYDEAQIHFVQEMLTRIRRVQLEQRERGMADPNVELRPQEDNRGGRRR</sequence>
<protein>
    <recommendedName>
        <fullName evidence="6">RING-type domain-containing protein</fullName>
    </recommendedName>
</protein>
<feature type="compositionally biased region" description="Basic and acidic residues" evidence="5">
    <location>
        <begin position="110"/>
        <end position="119"/>
    </location>
</feature>
<dbReference type="Gene3D" id="3.30.40.10">
    <property type="entry name" value="Zinc/RING finger domain, C3HC4 (zinc finger)"/>
    <property type="match status" value="1"/>
</dbReference>
<evidence type="ECO:0000256" key="4">
    <source>
        <dbReference type="PROSITE-ProRule" id="PRU00175"/>
    </source>
</evidence>
<gene>
    <name evidence="7" type="ORF">IL334_001881</name>
</gene>
<dbReference type="Proteomes" id="UP001329825">
    <property type="component" value="Chromosome 2"/>
</dbReference>
<dbReference type="SUPFAM" id="SSF57850">
    <property type="entry name" value="RING/U-box"/>
    <property type="match status" value="1"/>
</dbReference>
<feature type="region of interest" description="Disordered" evidence="5">
    <location>
        <begin position="1"/>
        <end position="124"/>
    </location>
</feature>
<dbReference type="InterPro" id="IPR001841">
    <property type="entry name" value="Znf_RING"/>
</dbReference>
<accession>A0ABZ1CW73</accession>
<dbReference type="InterPro" id="IPR013083">
    <property type="entry name" value="Znf_RING/FYVE/PHD"/>
</dbReference>
<reference evidence="7 8" key="1">
    <citation type="submission" date="2024-01" db="EMBL/GenBank/DDBJ databases">
        <title>Comparative genomics of Cryptococcus and Kwoniella reveals pathogenesis evolution and contrasting modes of karyotype evolution via chromosome fusion or intercentromeric recombination.</title>
        <authorList>
            <person name="Coelho M.A."/>
            <person name="David-Palma M."/>
            <person name="Shea T."/>
            <person name="Bowers K."/>
            <person name="McGinley-Smith S."/>
            <person name="Mohammad A.W."/>
            <person name="Gnirke A."/>
            <person name="Yurkov A.M."/>
            <person name="Nowrousian M."/>
            <person name="Sun S."/>
            <person name="Cuomo C.A."/>
            <person name="Heitman J."/>
        </authorList>
    </citation>
    <scope>NUCLEOTIDE SEQUENCE [LARGE SCALE GENOMIC DNA]</scope>
    <source>
        <strain evidence="7">CBS 11374</strain>
    </source>
</reference>
<proteinExistence type="predicted"/>
<evidence type="ECO:0000256" key="5">
    <source>
        <dbReference type="SAM" id="MobiDB-lite"/>
    </source>
</evidence>
<keyword evidence="3" id="KW-0862">Zinc</keyword>
<feature type="compositionally biased region" description="Low complexity" evidence="5">
    <location>
        <begin position="57"/>
        <end position="75"/>
    </location>
</feature>
<dbReference type="EMBL" id="CP141882">
    <property type="protein sequence ID" value="WRT64941.1"/>
    <property type="molecule type" value="Genomic_DNA"/>
</dbReference>
<feature type="region of interest" description="Disordered" evidence="5">
    <location>
        <begin position="478"/>
        <end position="498"/>
    </location>
</feature>
<feature type="compositionally biased region" description="Basic and acidic residues" evidence="5">
    <location>
        <begin position="183"/>
        <end position="196"/>
    </location>
</feature>
<organism evidence="7 8">
    <name type="scientific">Kwoniella shivajii</name>
    <dbReference type="NCBI Taxonomy" id="564305"/>
    <lineage>
        <taxon>Eukaryota</taxon>
        <taxon>Fungi</taxon>
        <taxon>Dikarya</taxon>
        <taxon>Basidiomycota</taxon>
        <taxon>Agaricomycotina</taxon>
        <taxon>Tremellomycetes</taxon>
        <taxon>Tremellales</taxon>
        <taxon>Cryptococcaceae</taxon>
        <taxon>Kwoniella</taxon>
    </lineage>
</organism>
<dbReference type="PROSITE" id="PS50089">
    <property type="entry name" value="ZF_RING_2"/>
    <property type="match status" value="1"/>
</dbReference>
<dbReference type="CDD" id="cd16449">
    <property type="entry name" value="RING-HC"/>
    <property type="match status" value="1"/>
</dbReference>
<evidence type="ECO:0000256" key="3">
    <source>
        <dbReference type="ARBA" id="ARBA00022833"/>
    </source>
</evidence>
<evidence type="ECO:0000256" key="1">
    <source>
        <dbReference type="ARBA" id="ARBA00022723"/>
    </source>
</evidence>
<evidence type="ECO:0000313" key="8">
    <source>
        <dbReference type="Proteomes" id="UP001329825"/>
    </source>
</evidence>
<feature type="compositionally biased region" description="Polar residues" evidence="5">
    <location>
        <begin position="25"/>
        <end position="36"/>
    </location>
</feature>
<dbReference type="Pfam" id="PF00097">
    <property type="entry name" value="zf-C3HC4"/>
    <property type="match status" value="1"/>
</dbReference>
<keyword evidence="8" id="KW-1185">Reference proteome</keyword>
<feature type="compositionally biased region" description="Low complexity" evidence="5">
    <location>
        <begin position="156"/>
        <end position="166"/>
    </location>
</feature>
<name>A0ABZ1CW73_9TREE</name>
<feature type="domain" description="RING-type" evidence="6">
    <location>
        <begin position="268"/>
        <end position="313"/>
    </location>
</feature>
<dbReference type="RefSeq" id="XP_062789681.1">
    <property type="nucleotide sequence ID" value="XM_062933630.1"/>
</dbReference>
<evidence type="ECO:0000256" key="2">
    <source>
        <dbReference type="ARBA" id="ARBA00022771"/>
    </source>
</evidence>
<dbReference type="GeneID" id="87954012"/>
<evidence type="ECO:0000259" key="6">
    <source>
        <dbReference type="PROSITE" id="PS50089"/>
    </source>
</evidence>
<feature type="compositionally biased region" description="Basic and acidic residues" evidence="5">
    <location>
        <begin position="487"/>
        <end position="498"/>
    </location>
</feature>
<dbReference type="InterPro" id="IPR018957">
    <property type="entry name" value="Znf_C3HC4_RING-type"/>
</dbReference>
<feature type="compositionally biased region" description="Basic and acidic residues" evidence="5">
    <location>
        <begin position="1"/>
        <end position="10"/>
    </location>
</feature>
<keyword evidence="2 4" id="KW-0863">Zinc-finger</keyword>
<evidence type="ECO:0000313" key="7">
    <source>
        <dbReference type="EMBL" id="WRT64941.1"/>
    </source>
</evidence>
<keyword evidence="1" id="KW-0479">Metal-binding</keyword>